<dbReference type="GO" id="GO:0008270">
    <property type="term" value="F:zinc ion binding"/>
    <property type="evidence" value="ECO:0007669"/>
    <property type="project" value="UniProtKB-KW"/>
</dbReference>
<dbReference type="Proteomes" id="UP000054144">
    <property type="component" value="Unassembled WGS sequence"/>
</dbReference>
<dbReference type="InterPro" id="IPR013083">
    <property type="entry name" value="Znf_RING/FYVE/PHD"/>
</dbReference>
<feature type="domain" description="RING-type" evidence="5">
    <location>
        <begin position="4"/>
        <end position="48"/>
    </location>
</feature>
<dbReference type="InterPro" id="IPR017907">
    <property type="entry name" value="Znf_RING_CS"/>
</dbReference>
<evidence type="ECO:0000313" key="6">
    <source>
        <dbReference type="EMBL" id="KIY49925.1"/>
    </source>
</evidence>
<dbReference type="PROSITE" id="PS50089">
    <property type="entry name" value="ZF_RING_2"/>
    <property type="match status" value="1"/>
</dbReference>
<dbReference type="EMBL" id="KN881696">
    <property type="protein sequence ID" value="KIY49925.1"/>
    <property type="molecule type" value="Genomic_DNA"/>
</dbReference>
<name>A0A0D7AHX6_9AGAR</name>
<evidence type="ECO:0000256" key="2">
    <source>
        <dbReference type="ARBA" id="ARBA00022771"/>
    </source>
</evidence>
<protein>
    <recommendedName>
        <fullName evidence="5">RING-type domain-containing protein</fullName>
    </recommendedName>
</protein>
<evidence type="ECO:0000259" key="5">
    <source>
        <dbReference type="PROSITE" id="PS50089"/>
    </source>
</evidence>
<dbReference type="SMART" id="SM00184">
    <property type="entry name" value="RING"/>
    <property type="match status" value="1"/>
</dbReference>
<dbReference type="SUPFAM" id="SSF57850">
    <property type="entry name" value="RING/U-box"/>
    <property type="match status" value="1"/>
</dbReference>
<dbReference type="Pfam" id="PF13445">
    <property type="entry name" value="zf-RING_UBOX"/>
    <property type="match status" value="1"/>
</dbReference>
<keyword evidence="1" id="KW-0479">Metal-binding</keyword>
<accession>A0A0D7AHX6</accession>
<proteinExistence type="predicted"/>
<dbReference type="PROSITE" id="PS00518">
    <property type="entry name" value="ZF_RING_1"/>
    <property type="match status" value="1"/>
</dbReference>
<evidence type="ECO:0000256" key="1">
    <source>
        <dbReference type="ARBA" id="ARBA00022723"/>
    </source>
</evidence>
<dbReference type="InterPro" id="IPR001841">
    <property type="entry name" value="Znf_RING"/>
</dbReference>
<organism evidence="6 7">
    <name type="scientific">Fistulina hepatica ATCC 64428</name>
    <dbReference type="NCBI Taxonomy" id="1128425"/>
    <lineage>
        <taxon>Eukaryota</taxon>
        <taxon>Fungi</taxon>
        <taxon>Dikarya</taxon>
        <taxon>Basidiomycota</taxon>
        <taxon>Agaricomycotina</taxon>
        <taxon>Agaricomycetes</taxon>
        <taxon>Agaricomycetidae</taxon>
        <taxon>Agaricales</taxon>
        <taxon>Fistulinaceae</taxon>
        <taxon>Fistulina</taxon>
    </lineage>
</organism>
<keyword evidence="7" id="KW-1185">Reference proteome</keyword>
<reference evidence="6 7" key="1">
    <citation type="journal article" date="2015" name="Fungal Genet. Biol.">
        <title>Evolution of novel wood decay mechanisms in Agaricales revealed by the genome sequences of Fistulina hepatica and Cylindrobasidium torrendii.</title>
        <authorList>
            <person name="Floudas D."/>
            <person name="Held B.W."/>
            <person name="Riley R."/>
            <person name="Nagy L.G."/>
            <person name="Koehler G."/>
            <person name="Ransdell A.S."/>
            <person name="Younus H."/>
            <person name="Chow J."/>
            <person name="Chiniquy J."/>
            <person name="Lipzen A."/>
            <person name="Tritt A."/>
            <person name="Sun H."/>
            <person name="Haridas S."/>
            <person name="LaButti K."/>
            <person name="Ohm R.A."/>
            <person name="Kues U."/>
            <person name="Blanchette R.A."/>
            <person name="Grigoriev I.V."/>
            <person name="Minto R.E."/>
            <person name="Hibbett D.S."/>
        </authorList>
    </citation>
    <scope>NUCLEOTIDE SEQUENCE [LARGE SCALE GENOMIC DNA]</scope>
    <source>
        <strain evidence="6 7">ATCC 64428</strain>
    </source>
</reference>
<dbReference type="OrthoDB" id="6270329at2759"/>
<keyword evidence="3" id="KW-0862">Zinc</keyword>
<evidence type="ECO:0000256" key="3">
    <source>
        <dbReference type="ARBA" id="ARBA00022833"/>
    </source>
</evidence>
<gene>
    <name evidence="6" type="ORF">FISHEDRAFT_40332</name>
</gene>
<dbReference type="Gene3D" id="3.30.40.10">
    <property type="entry name" value="Zinc/RING finger domain, C3HC4 (zinc finger)"/>
    <property type="match status" value="1"/>
</dbReference>
<evidence type="ECO:0000256" key="4">
    <source>
        <dbReference type="PROSITE-ProRule" id="PRU00175"/>
    </source>
</evidence>
<dbReference type="PANTHER" id="PTHR23041:SF78">
    <property type="entry name" value="E3 UBIQUITIN-PROTEIN LIGASE RNF4"/>
    <property type="match status" value="1"/>
</dbReference>
<sequence length="162" mass="18362">MPVCSICIDELKTPVSLPCGHVFCHECIVRVVNAARSYTTMHTCPACRAPYPVVTMDPGLVPEYLRPHLLPSIRRIYLDDPDRKTLPPSLESAECGRMSAENVALRVNCGLWRKRAEVHAAATLGLLGLARQARDCAIQMKRERDEWIKRYSSLKRCREEDE</sequence>
<evidence type="ECO:0000313" key="7">
    <source>
        <dbReference type="Proteomes" id="UP000054144"/>
    </source>
</evidence>
<dbReference type="PANTHER" id="PTHR23041">
    <property type="entry name" value="RING FINGER DOMAIN-CONTAINING"/>
    <property type="match status" value="1"/>
</dbReference>
<dbReference type="InterPro" id="IPR047134">
    <property type="entry name" value="RNF4"/>
</dbReference>
<dbReference type="InterPro" id="IPR027370">
    <property type="entry name" value="Znf-RING_euk"/>
</dbReference>
<keyword evidence="2 4" id="KW-0863">Zinc-finger</keyword>
<dbReference type="AlphaFoldDB" id="A0A0D7AHX6"/>